<feature type="region of interest" description="Disordered" evidence="1">
    <location>
        <begin position="1"/>
        <end position="71"/>
    </location>
</feature>
<proteinExistence type="predicted"/>
<reference evidence="2" key="2">
    <citation type="submission" date="2020-09" db="EMBL/GenBank/DDBJ databases">
        <authorList>
            <person name="Sun Q."/>
            <person name="Zhou Y."/>
        </authorList>
    </citation>
    <scope>NUCLEOTIDE SEQUENCE</scope>
    <source>
        <strain evidence="2">CGMCC 4.7312</strain>
    </source>
</reference>
<accession>A0A917TNV4</accession>
<evidence type="ECO:0000256" key="1">
    <source>
        <dbReference type="SAM" id="MobiDB-lite"/>
    </source>
</evidence>
<dbReference type="AlphaFoldDB" id="A0A917TNV4"/>
<dbReference type="Proteomes" id="UP000608890">
    <property type="component" value="Unassembled WGS sequence"/>
</dbReference>
<evidence type="ECO:0000313" key="3">
    <source>
        <dbReference type="Proteomes" id="UP000608890"/>
    </source>
</evidence>
<protein>
    <submittedName>
        <fullName evidence="2">Uncharacterized protein</fullName>
    </submittedName>
</protein>
<feature type="compositionally biased region" description="Basic and acidic residues" evidence="1">
    <location>
        <begin position="13"/>
        <end position="27"/>
    </location>
</feature>
<gene>
    <name evidence="2" type="ORF">GCM10011608_13710</name>
</gene>
<reference evidence="2" key="1">
    <citation type="journal article" date="2014" name="Int. J. Syst. Evol. Microbiol.">
        <title>Complete genome sequence of Corynebacterium casei LMG S-19264T (=DSM 44701T), isolated from a smear-ripened cheese.</title>
        <authorList>
            <consortium name="US DOE Joint Genome Institute (JGI-PGF)"/>
            <person name="Walter F."/>
            <person name="Albersmeier A."/>
            <person name="Kalinowski J."/>
            <person name="Ruckert C."/>
        </authorList>
    </citation>
    <scope>NUCLEOTIDE SEQUENCE</scope>
    <source>
        <strain evidence="2">CGMCC 4.7312</strain>
    </source>
</reference>
<evidence type="ECO:0000313" key="2">
    <source>
        <dbReference type="EMBL" id="GGM30347.1"/>
    </source>
</evidence>
<organism evidence="2 3">
    <name type="scientific">Micromonospora sonchi</name>
    <dbReference type="NCBI Taxonomy" id="1763543"/>
    <lineage>
        <taxon>Bacteria</taxon>
        <taxon>Bacillati</taxon>
        <taxon>Actinomycetota</taxon>
        <taxon>Actinomycetes</taxon>
        <taxon>Micromonosporales</taxon>
        <taxon>Micromonosporaceae</taxon>
        <taxon>Micromonospora</taxon>
    </lineage>
</organism>
<name>A0A917TNV4_9ACTN</name>
<comment type="caution">
    <text evidence="2">The sequence shown here is derived from an EMBL/GenBank/DDBJ whole genome shotgun (WGS) entry which is preliminary data.</text>
</comment>
<dbReference type="EMBL" id="BMNB01000004">
    <property type="protein sequence ID" value="GGM30347.1"/>
    <property type="molecule type" value="Genomic_DNA"/>
</dbReference>
<keyword evidence="3" id="KW-1185">Reference proteome</keyword>
<sequence>MVRPDPEDPAPGADDRTRIPGPDDHQRRGQGRSDPGARADRTVDTGPRTDVTAGRLVRIPWVGPGEERPHR</sequence>